<dbReference type="SUPFAM" id="SSF81383">
    <property type="entry name" value="F-box domain"/>
    <property type="match status" value="1"/>
</dbReference>
<dbReference type="PANTHER" id="PTHR34145">
    <property type="entry name" value="OS02G0105600 PROTEIN"/>
    <property type="match status" value="1"/>
</dbReference>
<keyword evidence="3" id="KW-1185">Reference proteome</keyword>
<dbReference type="PROSITE" id="PS50181">
    <property type="entry name" value="FBOX"/>
    <property type="match status" value="1"/>
</dbReference>
<evidence type="ECO:0000313" key="3">
    <source>
        <dbReference type="Proteomes" id="UP001152523"/>
    </source>
</evidence>
<dbReference type="AlphaFoldDB" id="A0AAV0DAW6"/>
<feature type="domain" description="F-box" evidence="1">
    <location>
        <begin position="4"/>
        <end position="57"/>
    </location>
</feature>
<dbReference type="InterPro" id="IPR036047">
    <property type="entry name" value="F-box-like_dom_sf"/>
</dbReference>
<reference evidence="2" key="1">
    <citation type="submission" date="2022-07" db="EMBL/GenBank/DDBJ databases">
        <authorList>
            <person name="Macas J."/>
            <person name="Novak P."/>
            <person name="Neumann P."/>
        </authorList>
    </citation>
    <scope>NUCLEOTIDE SEQUENCE</scope>
</reference>
<dbReference type="SUPFAM" id="SSF52047">
    <property type="entry name" value="RNI-like"/>
    <property type="match status" value="1"/>
</dbReference>
<evidence type="ECO:0000259" key="1">
    <source>
        <dbReference type="PROSITE" id="PS50181"/>
    </source>
</evidence>
<sequence>MARSDRISLLPEDILDHILGFLPIQDIAKTAVLSTMWRDLWFTLRQLCFDRQFFRYFDNKCKASRYEKISCAFYTINKVMLQHKGTIQKFVIDLSHVGERTIKSRSYDCDQWLPLVKSKGVEELHLFFKLTPYNYKLPNWVFSCSTLKGLHLGGFRIEPTEFPSTLSNLTSLYLHAVCFGPTNLPCYVVDGPMLKNLSFSSCNSIAPFKITARSLSSLTIKNCFNRDSGKILPIACDLISIRTLDVDYGSLEGLPVQANAINLELLKLSKFRFQDDVTTSAFVRLLSICPKLCKLEITYAGTDVNCIESLSELLKNLHSVAQTCKKLLFLELNLYKGEWAEILFINEMLASLPALEKVTITCSGPRMKSKILERVMCFARTSTKAKIVIYPS</sequence>
<accession>A0AAV0DAW6</accession>
<dbReference type="SMART" id="SM00256">
    <property type="entry name" value="FBOX"/>
    <property type="match status" value="1"/>
</dbReference>
<dbReference type="Pfam" id="PF00646">
    <property type="entry name" value="F-box"/>
    <property type="match status" value="1"/>
</dbReference>
<dbReference type="Pfam" id="PF23622">
    <property type="entry name" value="LRR_At1g61320_AtMIF1"/>
    <property type="match status" value="1"/>
</dbReference>
<dbReference type="Gene3D" id="3.80.10.10">
    <property type="entry name" value="Ribonuclease Inhibitor"/>
    <property type="match status" value="1"/>
</dbReference>
<organism evidence="2 3">
    <name type="scientific">Cuscuta epithymum</name>
    <dbReference type="NCBI Taxonomy" id="186058"/>
    <lineage>
        <taxon>Eukaryota</taxon>
        <taxon>Viridiplantae</taxon>
        <taxon>Streptophyta</taxon>
        <taxon>Embryophyta</taxon>
        <taxon>Tracheophyta</taxon>
        <taxon>Spermatophyta</taxon>
        <taxon>Magnoliopsida</taxon>
        <taxon>eudicotyledons</taxon>
        <taxon>Gunneridae</taxon>
        <taxon>Pentapetalae</taxon>
        <taxon>asterids</taxon>
        <taxon>lamiids</taxon>
        <taxon>Solanales</taxon>
        <taxon>Convolvulaceae</taxon>
        <taxon>Cuscuteae</taxon>
        <taxon>Cuscuta</taxon>
        <taxon>Cuscuta subgen. Cuscuta</taxon>
    </lineage>
</organism>
<dbReference type="CDD" id="cd22160">
    <property type="entry name" value="F-box_AtFBL13-like"/>
    <property type="match status" value="1"/>
</dbReference>
<name>A0AAV0DAW6_9ASTE</name>
<dbReference type="EMBL" id="CAMAPF010000087">
    <property type="protein sequence ID" value="CAH9096334.1"/>
    <property type="molecule type" value="Genomic_DNA"/>
</dbReference>
<dbReference type="InterPro" id="IPR053781">
    <property type="entry name" value="F-box_AtFBL13-like"/>
</dbReference>
<dbReference type="InterPro" id="IPR001810">
    <property type="entry name" value="F-box_dom"/>
</dbReference>
<dbReference type="PANTHER" id="PTHR34145:SF28">
    <property type="entry name" value="F-BOX DOMAIN-CONTAINING PROTEIN"/>
    <property type="match status" value="1"/>
</dbReference>
<dbReference type="InterPro" id="IPR055357">
    <property type="entry name" value="LRR_At1g61320_AtMIF1"/>
</dbReference>
<proteinExistence type="predicted"/>
<dbReference type="Proteomes" id="UP001152523">
    <property type="component" value="Unassembled WGS sequence"/>
</dbReference>
<comment type="caution">
    <text evidence="2">The sequence shown here is derived from an EMBL/GenBank/DDBJ whole genome shotgun (WGS) entry which is preliminary data.</text>
</comment>
<dbReference type="Gene3D" id="1.20.1280.50">
    <property type="match status" value="1"/>
</dbReference>
<dbReference type="InterPro" id="IPR053772">
    <property type="entry name" value="At1g61320/At1g61330-like"/>
</dbReference>
<evidence type="ECO:0000313" key="2">
    <source>
        <dbReference type="EMBL" id="CAH9096334.1"/>
    </source>
</evidence>
<dbReference type="InterPro" id="IPR032675">
    <property type="entry name" value="LRR_dom_sf"/>
</dbReference>
<protein>
    <recommendedName>
        <fullName evidence="1">F-box domain-containing protein</fullName>
    </recommendedName>
</protein>
<gene>
    <name evidence="2" type="ORF">CEPIT_LOCUS13697</name>
</gene>